<comment type="caution">
    <text evidence="1">The sequence shown here is derived from an EMBL/GenBank/DDBJ whole genome shotgun (WGS) entry which is preliminary data.</text>
</comment>
<proteinExistence type="predicted"/>
<evidence type="ECO:0000313" key="1">
    <source>
        <dbReference type="EMBL" id="KAG0416468.1"/>
    </source>
</evidence>
<protein>
    <submittedName>
        <fullName evidence="1">Uncharacterized protein</fullName>
    </submittedName>
</protein>
<reference evidence="1 2" key="1">
    <citation type="journal article" date="2020" name="Cell">
        <title>Large-Scale Comparative Analyses of Tick Genomes Elucidate Their Genetic Diversity and Vector Capacities.</title>
        <authorList>
            <consortium name="Tick Genome and Microbiome Consortium (TIGMIC)"/>
            <person name="Jia N."/>
            <person name="Wang J."/>
            <person name="Shi W."/>
            <person name="Du L."/>
            <person name="Sun Y."/>
            <person name="Zhan W."/>
            <person name="Jiang J.F."/>
            <person name="Wang Q."/>
            <person name="Zhang B."/>
            <person name="Ji P."/>
            <person name="Bell-Sakyi L."/>
            <person name="Cui X.M."/>
            <person name="Yuan T.T."/>
            <person name="Jiang B.G."/>
            <person name="Yang W.F."/>
            <person name="Lam T.T."/>
            <person name="Chang Q.C."/>
            <person name="Ding S.J."/>
            <person name="Wang X.J."/>
            <person name="Zhu J.G."/>
            <person name="Ruan X.D."/>
            <person name="Zhao L."/>
            <person name="Wei J.T."/>
            <person name="Ye R.Z."/>
            <person name="Que T.C."/>
            <person name="Du C.H."/>
            <person name="Zhou Y.H."/>
            <person name="Cheng J.X."/>
            <person name="Dai P.F."/>
            <person name="Guo W.B."/>
            <person name="Han X.H."/>
            <person name="Huang E.J."/>
            <person name="Li L.F."/>
            <person name="Wei W."/>
            <person name="Gao Y.C."/>
            <person name="Liu J.Z."/>
            <person name="Shao H.Z."/>
            <person name="Wang X."/>
            <person name="Wang C.C."/>
            <person name="Yang T.C."/>
            <person name="Huo Q.B."/>
            <person name="Li W."/>
            <person name="Chen H.Y."/>
            <person name="Chen S.E."/>
            <person name="Zhou L.G."/>
            <person name="Ni X.B."/>
            <person name="Tian J.H."/>
            <person name="Sheng Y."/>
            <person name="Liu T."/>
            <person name="Pan Y.S."/>
            <person name="Xia L.Y."/>
            <person name="Li J."/>
            <person name="Zhao F."/>
            <person name="Cao W.C."/>
        </authorList>
    </citation>
    <scope>NUCLEOTIDE SEQUENCE [LARGE SCALE GENOMIC DNA]</scope>
    <source>
        <strain evidence="1">Iper-2018</strain>
    </source>
</reference>
<dbReference type="EMBL" id="JABSTQ010010950">
    <property type="protein sequence ID" value="KAG0416468.1"/>
    <property type="molecule type" value="Genomic_DNA"/>
</dbReference>
<sequence>MVSKCLVRCWNHTEGCSYVGCLLEMPSHYRTCPHFSICCQSCGEKVKVMDLVLHASKKCTMNMSVTLKAPITSKGLPPNGANFLAPESVDEVRVPLTKKADHVWTVGPYSKLATGIHHFRSEPFYTQTGHKIQLQGCIDGIKTVELRAAIHRLPRSGGKSPTKLPKSYMFRLLGNNQQRSGSVEWRCGGDAVT</sequence>
<evidence type="ECO:0000313" key="2">
    <source>
        <dbReference type="Proteomes" id="UP000805193"/>
    </source>
</evidence>
<organism evidence="1 2">
    <name type="scientific">Ixodes persulcatus</name>
    <name type="common">Taiga tick</name>
    <dbReference type="NCBI Taxonomy" id="34615"/>
    <lineage>
        <taxon>Eukaryota</taxon>
        <taxon>Metazoa</taxon>
        <taxon>Ecdysozoa</taxon>
        <taxon>Arthropoda</taxon>
        <taxon>Chelicerata</taxon>
        <taxon>Arachnida</taxon>
        <taxon>Acari</taxon>
        <taxon>Parasitiformes</taxon>
        <taxon>Ixodida</taxon>
        <taxon>Ixodoidea</taxon>
        <taxon>Ixodidae</taxon>
        <taxon>Ixodinae</taxon>
        <taxon>Ixodes</taxon>
    </lineage>
</organism>
<keyword evidence="2" id="KW-1185">Reference proteome</keyword>
<gene>
    <name evidence="1" type="ORF">HPB47_006367</name>
</gene>
<name>A0AC60PAE0_IXOPE</name>
<dbReference type="Proteomes" id="UP000805193">
    <property type="component" value="Unassembled WGS sequence"/>
</dbReference>
<accession>A0AC60PAE0</accession>